<keyword evidence="3" id="KW-1185">Reference proteome</keyword>
<feature type="region of interest" description="Disordered" evidence="1">
    <location>
        <begin position="1"/>
        <end position="21"/>
    </location>
</feature>
<feature type="region of interest" description="Disordered" evidence="1">
    <location>
        <begin position="46"/>
        <end position="108"/>
    </location>
</feature>
<evidence type="ECO:0000256" key="1">
    <source>
        <dbReference type="SAM" id="MobiDB-lite"/>
    </source>
</evidence>
<reference evidence="3" key="1">
    <citation type="journal article" date="2017" name="Nat. Ecol. Evol.">
        <title>Genome expansion and lineage-specific genetic innovations in the forest pathogenic fungi Armillaria.</title>
        <authorList>
            <person name="Sipos G."/>
            <person name="Prasanna A.N."/>
            <person name="Walter M.C."/>
            <person name="O'Connor E."/>
            <person name="Balint B."/>
            <person name="Krizsan K."/>
            <person name="Kiss B."/>
            <person name="Hess J."/>
            <person name="Varga T."/>
            <person name="Slot J."/>
            <person name="Riley R."/>
            <person name="Boka B."/>
            <person name="Rigling D."/>
            <person name="Barry K."/>
            <person name="Lee J."/>
            <person name="Mihaltcheva S."/>
            <person name="LaButti K."/>
            <person name="Lipzen A."/>
            <person name="Waldron R."/>
            <person name="Moloney N.M."/>
            <person name="Sperisen C."/>
            <person name="Kredics L."/>
            <person name="Vagvoelgyi C."/>
            <person name="Patrignani A."/>
            <person name="Fitzpatrick D."/>
            <person name="Nagy I."/>
            <person name="Doyle S."/>
            <person name="Anderson J.B."/>
            <person name="Grigoriev I.V."/>
            <person name="Gueldener U."/>
            <person name="Muensterkoetter M."/>
            <person name="Nagy L.G."/>
        </authorList>
    </citation>
    <scope>NUCLEOTIDE SEQUENCE [LARGE SCALE GENOMIC DNA]</scope>
    <source>
        <strain evidence="3">Ar21-2</strain>
    </source>
</reference>
<dbReference type="Proteomes" id="UP000217790">
    <property type="component" value="Unassembled WGS sequence"/>
</dbReference>
<protein>
    <submittedName>
        <fullName evidence="2">Uncharacterized protein</fullName>
    </submittedName>
</protein>
<organism evidence="2 3">
    <name type="scientific">Armillaria gallica</name>
    <name type="common">Bulbous honey fungus</name>
    <name type="synonym">Armillaria bulbosa</name>
    <dbReference type="NCBI Taxonomy" id="47427"/>
    <lineage>
        <taxon>Eukaryota</taxon>
        <taxon>Fungi</taxon>
        <taxon>Dikarya</taxon>
        <taxon>Basidiomycota</taxon>
        <taxon>Agaricomycotina</taxon>
        <taxon>Agaricomycetes</taxon>
        <taxon>Agaricomycetidae</taxon>
        <taxon>Agaricales</taxon>
        <taxon>Marasmiineae</taxon>
        <taxon>Physalacriaceae</taxon>
        <taxon>Armillaria</taxon>
    </lineage>
</organism>
<name>A0A2H3DRD8_ARMGA</name>
<sequence>MAPLWKASVLPANEESQTNGACTKTTDVNWTKKHIHRGVGYKTIAVTSPPSSCEPSDEQRGKAGVGSEVWRDISPDQPSRAKDLTACAKNNANPPRHAQPNRGGMPGMEGSFLRPNLILRAIRLGDFFKSKRERTENPIMLVKSRPFRSLKHLSGRTRRPSHRILLGKAGSTDKADAISVTSFEVSRGAYKKDNFSKPSEFLDMCWPVQIALVVHYPVRYRFISSVLGNLLTGWEAPAKIKQLPPKRDEDEGVQKDKEDIPEIVEMIRVCDFEGSIKA</sequence>
<evidence type="ECO:0000313" key="3">
    <source>
        <dbReference type="Proteomes" id="UP000217790"/>
    </source>
</evidence>
<dbReference type="AlphaFoldDB" id="A0A2H3DRD8"/>
<accession>A0A2H3DRD8</accession>
<evidence type="ECO:0000313" key="2">
    <source>
        <dbReference type="EMBL" id="PBK90833.1"/>
    </source>
</evidence>
<feature type="compositionally biased region" description="Basic and acidic residues" evidence="1">
    <location>
        <begin position="69"/>
        <end position="83"/>
    </location>
</feature>
<gene>
    <name evidence="2" type="ORF">ARMGADRAFT_1064465</name>
</gene>
<proteinExistence type="predicted"/>
<dbReference type="EMBL" id="KZ293664">
    <property type="protein sequence ID" value="PBK90833.1"/>
    <property type="molecule type" value="Genomic_DNA"/>
</dbReference>
<dbReference type="InParanoid" id="A0A2H3DRD8"/>